<accession>A0A8J9ZGA9</accession>
<keyword evidence="3" id="KW-1185">Reference proteome</keyword>
<sequence>MICVGLRANRNLRTDQSYPLQTSRVFGTLAVAEATHMHRPRKSNVRPRLERLQRTCFCRNPRGLAPALYQPGSRELHETFPGAGGCRCQQERTGRLTSPSSGRHGYVHTVTITTNCRCLSTEKAKLRRMLRTVDLNNKTGGTKRSPHRSDLAGCPDHLVTDTEPRGRQGSEPRSYSASQPAALPGAAADTPVPSGNRVKGRPSWDGCMVRRLRRNDKGEHKATTNTQTTAVYKLHYKIR</sequence>
<evidence type="ECO:0000313" key="3">
    <source>
        <dbReference type="Proteomes" id="UP000838412"/>
    </source>
</evidence>
<dbReference type="Proteomes" id="UP000838412">
    <property type="component" value="Chromosome 2"/>
</dbReference>
<feature type="compositionally biased region" description="Basic and acidic residues" evidence="1">
    <location>
        <begin position="158"/>
        <end position="170"/>
    </location>
</feature>
<reference evidence="2" key="1">
    <citation type="submission" date="2022-01" db="EMBL/GenBank/DDBJ databases">
        <authorList>
            <person name="Braso-Vives M."/>
        </authorList>
    </citation>
    <scope>NUCLEOTIDE SEQUENCE</scope>
</reference>
<name>A0A8J9ZGA9_BRALA</name>
<dbReference type="AlphaFoldDB" id="A0A8J9ZGA9"/>
<dbReference type="EMBL" id="OV696687">
    <property type="protein sequence ID" value="CAH1252588.1"/>
    <property type="molecule type" value="Genomic_DNA"/>
</dbReference>
<gene>
    <name evidence="2" type="primary">Hypp948</name>
    <name evidence="2" type="ORF">BLAG_LOCUS12624</name>
</gene>
<organism evidence="2 3">
    <name type="scientific">Branchiostoma lanceolatum</name>
    <name type="common">Common lancelet</name>
    <name type="synonym">Amphioxus lanceolatum</name>
    <dbReference type="NCBI Taxonomy" id="7740"/>
    <lineage>
        <taxon>Eukaryota</taxon>
        <taxon>Metazoa</taxon>
        <taxon>Chordata</taxon>
        <taxon>Cephalochordata</taxon>
        <taxon>Leptocardii</taxon>
        <taxon>Amphioxiformes</taxon>
        <taxon>Branchiostomatidae</taxon>
        <taxon>Branchiostoma</taxon>
    </lineage>
</organism>
<protein>
    <submittedName>
        <fullName evidence="2">Hypp948 protein</fullName>
    </submittedName>
</protein>
<proteinExistence type="predicted"/>
<feature type="region of interest" description="Disordered" evidence="1">
    <location>
        <begin position="132"/>
        <end position="207"/>
    </location>
</feature>
<evidence type="ECO:0000313" key="2">
    <source>
        <dbReference type="EMBL" id="CAH1252588.1"/>
    </source>
</evidence>
<evidence type="ECO:0000256" key="1">
    <source>
        <dbReference type="SAM" id="MobiDB-lite"/>
    </source>
</evidence>
<feature type="compositionally biased region" description="Low complexity" evidence="1">
    <location>
        <begin position="176"/>
        <end position="188"/>
    </location>
</feature>